<sequence>MFTRVDVINALYYLFRIINFLILVRVLMSWINPNPRNPIVQLVYAVTEPIIGPVRHLIYNVFGYKGMIDFSPIVAIFLMQIIFSTLLRFL</sequence>
<dbReference type="AlphaFoldDB" id="A0A833MAS1"/>
<dbReference type="RefSeq" id="WP_151864484.1">
    <property type="nucleotide sequence ID" value="NZ_WBZB01000004.1"/>
</dbReference>
<keyword evidence="2" id="KW-1133">Transmembrane helix</keyword>
<organism evidence="3 4">
    <name type="scientific">Alkaliphilus serpentinus</name>
    <dbReference type="NCBI Taxonomy" id="1482731"/>
    <lineage>
        <taxon>Bacteria</taxon>
        <taxon>Bacillati</taxon>
        <taxon>Bacillota</taxon>
        <taxon>Clostridia</taxon>
        <taxon>Peptostreptococcales</taxon>
        <taxon>Natronincolaceae</taxon>
        <taxon>Alkaliphilus</taxon>
    </lineage>
</organism>
<dbReference type="PANTHER" id="PTHR33219:SF14">
    <property type="entry name" value="PROTEIN COFACTOR ASSEMBLY OF COMPLEX C SUBUNIT B CCB3, CHLOROPLASTIC-RELATED"/>
    <property type="match status" value="1"/>
</dbReference>
<comment type="caution">
    <text evidence="3">The sequence shown here is derived from an EMBL/GenBank/DDBJ whole genome shotgun (WGS) entry which is preliminary data.</text>
</comment>
<keyword evidence="2" id="KW-0472">Membrane</keyword>
<proteinExistence type="inferred from homology"/>
<evidence type="ECO:0000313" key="4">
    <source>
        <dbReference type="Proteomes" id="UP000465601"/>
    </source>
</evidence>
<comment type="similarity">
    <text evidence="1">Belongs to the YggT family.</text>
</comment>
<feature type="transmembrane region" description="Helical" evidence="2">
    <location>
        <begin position="12"/>
        <end position="31"/>
    </location>
</feature>
<evidence type="ECO:0000313" key="3">
    <source>
        <dbReference type="EMBL" id="KAB3533159.1"/>
    </source>
</evidence>
<reference evidence="3 4" key="1">
    <citation type="submission" date="2019-10" db="EMBL/GenBank/DDBJ databases">
        <title>Alkaliphilus serpentinus sp. nov. and Alkaliphilus pronyensis sp. nov., two novel anaerobic alkaliphilic species isolated from the serpentinized-hosted hydrothermal field of the Prony Bay (New Caledonia).</title>
        <authorList>
            <person name="Postec A."/>
        </authorList>
    </citation>
    <scope>NUCLEOTIDE SEQUENCE [LARGE SCALE GENOMIC DNA]</scope>
    <source>
        <strain evidence="3 4">LacT</strain>
    </source>
</reference>
<dbReference type="OrthoDB" id="283553at2"/>
<dbReference type="GO" id="GO:0016020">
    <property type="term" value="C:membrane"/>
    <property type="evidence" value="ECO:0007669"/>
    <property type="project" value="InterPro"/>
</dbReference>
<dbReference type="Proteomes" id="UP000465601">
    <property type="component" value="Unassembled WGS sequence"/>
</dbReference>
<dbReference type="InterPro" id="IPR003425">
    <property type="entry name" value="CCB3/YggT"/>
</dbReference>
<evidence type="ECO:0000256" key="2">
    <source>
        <dbReference type="SAM" id="Phobius"/>
    </source>
</evidence>
<evidence type="ECO:0000256" key="1">
    <source>
        <dbReference type="ARBA" id="ARBA00010894"/>
    </source>
</evidence>
<keyword evidence="4" id="KW-1185">Reference proteome</keyword>
<dbReference type="Pfam" id="PF02325">
    <property type="entry name" value="CCB3_YggT"/>
    <property type="match status" value="1"/>
</dbReference>
<dbReference type="PANTHER" id="PTHR33219">
    <property type="entry name" value="YLMG HOMOLOG PROTEIN 2, CHLOROPLASTIC"/>
    <property type="match status" value="1"/>
</dbReference>
<keyword evidence="2" id="KW-0812">Transmembrane</keyword>
<feature type="transmembrane region" description="Helical" evidence="2">
    <location>
        <begin position="70"/>
        <end position="89"/>
    </location>
</feature>
<accession>A0A833MAS1</accession>
<gene>
    <name evidence="3" type="ORF">F8153_01000</name>
</gene>
<protein>
    <submittedName>
        <fullName evidence="3">YggT family protein</fullName>
    </submittedName>
</protein>
<dbReference type="EMBL" id="WBZB01000004">
    <property type="protein sequence ID" value="KAB3533159.1"/>
    <property type="molecule type" value="Genomic_DNA"/>
</dbReference>
<name>A0A833MAS1_9FIRM</name>